<evidence type="ECO:0000313" key="2">
    <source>
        <dbReference type="Proteomes" id="UP000019149"/>
    </source>
</evidence>
<accession>W6UEU9</accession>
<dbReference type="RefSeq" id="XP_024350784.1">
    <property type="nucleotide sequence ID" value="XM_024494864.1"/>
</dbReference>
<evidence type="ECO:0000313" key="1">
    <source>
        <dbReference type="EMBL" id="EUB59588.1"/>
    </source>
</evidence>
<gene>
    <name evidence="1" type="ORF">EGR_05615</name>
</gene>
<dbReference type="KEGG" id="egl:EGR_05615"/>
<dbReference type="EMBL" id="APAU02000042">
    <property type="protein sequence ID" value="EUB59588.1"/>
    <property type="molecule type" value="Genomic_DNA"/>
</dbReference>
<proteinExistence type="predicted"/>
<dbReference type="GeneID" id="36341330"/>
<dbReference type="AlphaFoldDB" id="W6UEU9"/>
<keyword evidence="2" id="KW-1185">Reference proteome</keyword>
<organism evidence="1 2">
    <name type="scientific">Echinococcus granulosus</name>
    <name type="common">Hydatid tapeworm</name>
    <dbReference type="NCBI Taxonomy" id="6210"/>
    <lineage>
        <taxon>Eukaryota</taxon>
        <taxon>Metazoa</taxon>
        <taxon>Spiralia</taxon>
        <taxon>Lophotrochozoa</taxon>
        <taxon>Platyhelminthes</taxon>
        <taxon>Cestoda</taxon>
        <taxon>Eucestoda</taxon>
        <taxon>Cyclophyllidea</taxon>
        <taxon>Taeniidae</taxon>
        <taxon>Echinococcus</taxon>
        <taxon>Echinococcus granulosus group</taxon>
    </lineage>
</organism>
<reference evidence="1 2" key="1">
    <citation type="journal article" date="2013" name="Nat. Genet.">
        <title>The genome of the hydatid tapeworm Echinococcus granulosus.</title>
        <authorList>
            <person name="Zheng H."/>
            <person name="Zhang W."/>
            <person name="Zhang L."/>
            <person name="Zhang Z."/>
            <person name="Li J."/>
            <person name="Lu G."/>
            <person name="Zhu Y."/>
            <person name="Wang Y."/>
            <person name="Huang Y."/>
            <person name="Liu J."/>
            <person name="Kang H."/>
            <person name="Chen J."/>
            <person name="Wang L."/>
            <person name="Chen A."/>
            <person name="Yu S."/>
            <person name="Gao Z."/>
            <person name="Jin L."/>
            <person name="Gu W."/>
            <person name="Wang Z."/>
            <person name="Zhao L."/>
            <person name="Shi B."/>
            <person name="Wen H."/>
            <person name="Lin R."/>
            <person name="Jones M.K."/>
            <person name="Brejova B."/>
            <person name="Vinar T."/>
            <person name="Zhao G."/>
            <person name="McManus D.P."/>
            <person name="Chen Z."/>
            <person name="Zhou Y."/>
            <person name="Wang S."/>
        </authorList>
    </citation>
    <scope>NUCLEOTIDE SEQUENCE [LARGE SCALE GENOMIC DNA]</scope>
</reference>
<comment type="caution">
    <text evidence="1">The sequence shown here is derived from an EMBL/GenBank/DDBJ whole genome shotgun (WGS) entry which is preliminary data.</text>
</comment>
<sequence length="135" mass="14984">MSIDTFANLVTHFCLVCSLDYLASRGLNGQTVKGGGCVSSSVVKGAFAQSAELTNLDSSSYLQIDNIRSRKILNNPNLQHINLLVFIYHFTRTTNSSCSRFFGYLIGLFPLTHSNSYQIKMPSTLLHFLAVNAEW</sequence>
<dbReference type="Proteomes" id="UP000019149">
    <property type="component" value="Unassembled WGS sequence"/>
</dbReference>
<name>W6UEU9_ECHGR</name>
<protein>
    <submittedName>
        <fullName evidence="1">Uncharacterized protein</fullName>
    </submittedName>
</protein>
<dbReference type="CTD" id="36341330"/>